<dbReference type="PRINTS" id="PR00368">
    <property type="entry name" value="FADPNR"/>
</dbReference>
<dbReference type="InterPro" id="IPR002218">
    <property type="entry name" value="MnmG-rel"/>
</dbReference>
<keyword evidence="7 11" id="KW-0274">FAD</keyword>
<evidence type="ECO:0000256" key="4">
    <source>
        <dbReference type="ARBA" id="ARBA00020461"/>
    </source>
</evidence>
<evidence type="ECO:0000259" key="12">
    <source>
        <dbReference type="SMART" id="SM01228"/>
    </source>
</evidence>
<feature type="domain" description="tRNA uridine 5-carboxymethylaminomethyl modification enzyme C-terminal subdomain" evidence="12">
    <location>
        <begin position="539"/>
        <end position="610"/>
    </location>
</feature>
<dbReference type="Pfam" id="PF13932">
    <property type="entry name" value="SAM_GIDA_C"/>
    <property type="match status" value="1"/>
</dbReference>
<keyword evidence="6 11" id="KW-0819">tRNA processing</keyword>
<dbReference type="Pfam" id="PF21680">
    <property type="entry name" value="GIDA_C_1st"/>
    <property type="match status" value="1"/>
</dbReference>
<dbReference type="EMBL" id="QRUP01000021">
    <property type="protein sequence ID" value="RGR70275.1"/>
    <property type="molecule type" value="Genomic_DNA"/>
</dbReference>
<dbReference type="PANTHER" id="PTHR11806">
    <property type="entry name" value="GLUCOSE INHIBITED DIVISION PROTEIN A"/>
    <property type="match status" value="1"/>
</dbReference>
<evidence type="ECO:0000256" key="10">
    <source>
        <dbReference type="ARBA" id="ARBA00031800"/>
    </source>
</evidence>
<dbReference type="InterPro" id="IPR047001">
    <property type="entry name" value="MnmG_C_subdom"/>
</dbReference>
<accession>A0A412FQ32</accession>
<dbReference type="NCBIfam" id="TIGR00136">
    <property type="entry name" value="mnmG_gidA"/>
    <property type="match status" value="1"/>
</dbReference>
<dbReference type="PRINTS" id="PR00411">
    <property type="entry name" value="PNDRDTASEI"/>
</dbReference>
<dbReference type="InterPro" id="IPR020595">
    <property type="entry name" value="MnmG-rel_CS"/>
</dbReference>
<evidence type="ECO:0000256" key="7">
    <source>
        <dbReference type="ARBA" id="ARBA00022827"/>
    </source>
</evidence>
<keyword evidence="14" id="KW-1185">Reference proteome</keyword>
<protein>
    <recommendedName>
        <fullName evidence="4 11">tRNA uridine 5-carboxymethylaminomethyl modification enzyme MnmG</fullName>
    </recommendedName>
    <alternativeName>
        <fullName evidence="10 11">Glucose-inhibited division protein A</fullName>
    </alternativeName>
</protein>
<dbReference type="GeneID" id="83016535"/>
<dbReference type="GO" id="GO:0005829">
    <property type="term" value="C:cytosol"/>
    <property type="evidence" value="ECO:0007669"/>
    <property type="project" value="TreeGrafter"/>
</dbReference>
<evidence type="ECO:0000256" key="8">
    <source>
        <dbReference type="ARBA" id="ARBA00023027"/>
    </source>
</evidence>
<comment type="subcellular location">
    <subcellularLocation>
        <location evidence="11">Cytoplasm</location>
    </subcellularLocation>
</comment>
<dbReference type="Pfam" id="PF01134">
    <property type="entry name" value="GIDA"/>
    <property type="match status" value="1"/>
</dbReference>
<evidence type="ECO:0000256" key="1">
    <source>
        <dbReference type="ARBA" id="ARBA00001974"/>
    </source>
</evidence>
<comment type="caution">
    <text evidence="13">The sequence shown here is derived from an EMBL/GenBank/DDBJ whole genome shotgun (WGS) entry which is preliminary data.</text>
</comment>
<comment type="function">
    <text evidence="2 11">NAD-binding protein involved in the addition of a carboxymethylaminomethyl (cmnm) group at the wobble position (U34) of certain tRNAs, forming tRNA-cmnm(5)s(2)U34.</text>
</comment>
<dbReference type="GO" id="GO:0002098">
    <property type="term" value="P:tRNA wobble uridine modification"/>
    <property type="evidence" value="ECO:0007669"/>
    <property type="project" value="InterPro"/>
</dbReference>
<gene>
    <name evidence="11" type="primary">mnmG</name>
    <name evidence="11" type="synonym">gidA</name>
    <name evidence="13" type="ORF">DWY25_14125</name>
</gene>
<dbReference type="HAMAP" id="MF_00129">
    <property type="entry name" value="MnmG_GidA"/>
    <property type="match status" value="1"/>
</dbReference>
<evidence type="ECO:0000256" key="11">
    <source>
        <dbReference type="HAMAP-Rule" id="MF_00129"/>
    </source>
</evidence>
<dbReference type="Proteomes" id="UP000284178">
    <property type="component" value="Unassembled WGS sequence"/>
</dbReference>
<keyword evidence="11" id="KW-0963">Cytoplasm</keyword>
<reference evidence="13 14" key="1">
    <citation type="submission" date="2018-08" db="EMBL/GenBank/DDBJ databases">
        <title>A genome reference for cultivated species of the human gut microbiota.</title>
        <authorList>
            <person name="Zou Y."/>
            <person name="Xue W."/>
            <person name="Luo G."/>
        </authorList>
    </citation>
    <scope>NUCLEOTIDE SEQUENCE [LARGE SCALE GENOMIC DNA]</scope>
    <source>
        <strain evidence="13 14">AF24-29</strain>
    </source>
</reference>
<dbReference type="RefSeq" id="WP_117895783.1">
    <property type="nucleotide sequence ID" value="NZ_CABJCV010000021.1"/>
</dbReference>
<feature type="binding site" evidence="11">
    <location>
        <begin position="8"/>
        <end position="13"/>
    </location>
    <ligand>
        <name>FAD</name>
        <dbReference type="ChEBI" id="CHEBI:57692"/>
    </ligand>
</feature>
<feature type="binding site" evidence="11">
    <location>
        <begin position="269"/>
        <end position="283"/>
    </location>
    <ligand>
        <name>NAD(+)</name>
        <dbReference type="ChEBI" id="CHEBI:57540"/>
    </ligand>
</feature>
<organism evidence="13 14">
    <name type="scientific">Holdemania filiformis</name>
    <dbReference type="NCBI Taxonomy" id="61171"/>
    <lineage>
        <taxon>Bacteria</taxon>
        <taxon>Bacillati</taxon>
        <taxon>Bacillota</taxon>
        <taxon>Erysipelotrichia</taxon>
        <taxon>Erysipelotrichales</taxon>
        <taxon>Erysipelotrichaceae</taxon>
        <taxon>Holdemania</taxon>
    </lineage>
</organism>
<dbReference type="PROSITE" id="PS01280">
    <property type="entry name" value="GIDA_1"/>
    <property type="match status" value="1"/>
</dbReference>
<comment type="subunit">
    <text evidence="9 11">Homodimer. Heterotetramer of two MnmE and two MnmG subunits.</text>
</comment>
<dbReference type="InterPro" id="IPR004416">
    <property type="entry name" value="MnmG"/>
</dbReference>
<dbReference type="SMART" id="SM01228">
    <property type="entry name" value="GIDA_assoc_3"/>
    <property type="match status" value="1"/>
</dbReference>
<evidence type="ECO:0000256" key="9">
    <source>
        <dbReference type="ARBA" id="ARBA00025948"/>
    </source>
</evidence>
<evidence type="ECO:0000256" key="2">
    <source>
        <dbReference type="ARBA" id="ARBA00003717"/>
    </source>
</evidence>
<dbReference type="InterPro" id="IPR026904">
    <property type="entry name" value="MnmG_C"/>
</dbReference>
<dbReference type="SUPFAM" id="SSF51905">
    <property type="entry name" value="FAD/NAD(P)-binding domain"/>
    <property type="match status" value="1"/>
</dbReference>
<keyword evidence="8 11" id="KW-0520">NAD</keyword>
<comment type="caution">
    <text evidence="11">Lacks conserved residue(s) required for the propagation of feature annotation.</text>
</comment>
<dbReference type="FunFam" id="3.50.50.60:FF:000002">
    <property type="entry name" value="tRNA uridine 5-carboxymethylaminomethyl modification enzyme MnmG"/>
    <property type="match status" value="1"/>
</dbReference>
<dbReference type="Gene3D" id="1.10.10.1800">
    <property type="entry name" value="tRNA uridine 5-carboxymethylaminomethyl modification enzyme MnmG/GidA"/>
    <property type="match status" value="1"/>
</dbReference>
<proteinExistence type="inferred from homology"/>
<dbReference type="Gene3D" id="1.10.150.570">
    <property type="entry name" value="GidA associated domain, C-terminal subdomain"/>
    <property type="match status" value="1"/>
</dbReference>
<comment type="similarity">
    <text evidence="3 11">Belongs to the MnmG family.</text>
</comment>
<dbReference type="InterPro" id="IPR036188">
    <property type="entry name" value="FAD/NAD-bd_sf"/>
</dbReference>
<evidence type="ECO:0000256" key="6">
    <source>
        <dbReference type="ARBA" id="ARBA00022694"/>
    </source>
</evidence>
<evidence type="ECO:0000313" key="13">
    <source>
        <dbReference type="EMBL" id="RGR70275.1"/>
    </source>
</evidence>
<evidence type="ECO:0000313" key="14">
    <source>
        <dbReference type="Proteomes" id="UP000284178"/>
    </source>
</evidence>
<dbReference type="PROSITE" id="PS01281">
    <property type="entry name" value="GIDA_2"/>
    <property type="match status" value="1"/>
</dbReference>
<dbReference type="AlphaFoldDB" id="A0A412FQ32"/>
<dbReference type="GO" id="GO:0030488">
    <property type="term" value="P:tRNA methylation"/>
    <property type="evidence" value="ECO:0007669"/>
    <property type="project" value="TreeGrafter"/>
</dbReference>
<sequence length="620" mass="68498">MLDVIVVGGGHAGIEAALIAARLGCETALISLSLENIGKMPCNPSVGGPAKGIVVREIDALGGQMGITADQTALQFKMLNTTKGPGVQSLRVQSDKLAYARRMQEEIQRQEHLRLILGICTGILVENGKITGITMEDGQILEARAVILTTGTYMSSSVMISSEVTPSGPDGEPTTNKLSESLRQAGLKTFRLKTGTPPRVLTESIDFSKTTPQPGTDQFVAFSTTTQTIRKPEDQKLCYLTYTTPQTHELILANLKKSSMYSGVVKGVGPRYCPSIEDKLVRFSDKPRHQIFLEPESEALDTTYVQGFSTSLPRDLQELMVHSLPGLEHAVIRKYAYAIEYDAIDPLQLKPSLETLVVENLFTAGQINGTSGYEEAAAQGLMAGINAVLKLRNQPPLVLRRDEAYIGVMIDDLVTKGTQEPYRLLTSRAEFRLLLRHDNADQRLMRYGYELGSISEQRWQDYQHRRAQVEQLKEQLKTCRLTPKSPIQDALEAVGYAALTDGVSAEELVRRPHITVAMLKPALDFDFDPAAAAQAEIELKYEGYINKARKEAEKMMAMDHVVLPEDLDYDQVQHLSLEGRQKLKAIQPHTLGQASRISGVSPADVAMLAMVLEQRHRKEQ</sequence>
<dbReference type="InterPro" id="IPR049312">
    <property type="entry name" value="GIDA_C_N"/>
</dbReference>
<evidence type="ECO:0000256" key="3">
    <source>
        <dbReference type="ARBA" id="ARBA00007653"/>
    </source>
</evidence>
<evidence type="ECO:0000256" key="5">
    <source>
        <dbReference type="ARBA" id="ARBA00022630"/>
    </source>
</evidence>
<dbReference type="InterPro" id="IPR044920">
    <property type="entry name" value="MnmG_C_subdom_sf"/>
</dbReference>
<keyword evidence="5 11" id="KW-0285">Flavoprotein</keyword>
<name>A0A412FQ32_9FIRM</name>
<dbReference type="InterPro" id="IPR040131">
    <property type="entry name" value="MnmG_N"/>
</dbReference>
<dbReference type="PANTHER" id="PTHR11806:SF0">
    <property type="entry name" value="PROTEIN MTO1 HOMOLOG, MITOCHONDRIAL"/>
    <property type="match status" value="1"/>
</dbReference>
<comment type="cofactor">
    <cofactor evidence="1 11">
        <name>FAD</name>
        <dbReference type="ChEBI" id="CHEBI:57692"/>
    </cofactor>
</comment>
<dbReference type="FunFam" id="1.10.150.570:FF:000001">
    <property type="entry name" value="tRNA uridine 5-carboxymethylaminomethyl modification enzyme MnmG"/>
    <property type="match status" value="1"/>
</dbReference>
<dbReference type="GO" id="GO:0050660">
    <property type="term" value="F:flavin adenine dinucleotide binding"/>
    <property type="evidence" value="ECO:0007669"/>
    <property type="project" value="UniProtKB-UniRule"/>
</dbReference>
<dbReference type="Gene3D" id="3.50.50.60">
    <property type="entry name" value="FAD/NAD(P)-binding domain"/>
    <property type="match status" value="2"/>
</dbReference>